<dbReference type="Pfam" id="PF10649">
    <property type="entry name" value="DUF2478"/>
    <property type="match status" value="1"/>
</dbReference>
<gene>
    <name evidence="1" type="ORF">O6P33_08870</name>
</gene>
<dbReference type="EMBL" id="CP114976">
    <property type="protein sequence ID" value="WBE24485.1"/>
    <property type="molecule type" value="Genomic_DNA"/>
</dbReference>
<dbReference type="InterPro" id="IPR018912">
    <property type="entry name" value="DUF2478"/>
</dbReference>
<evidence type="ECO:0000313" key="2">
    <source>
        <dbReference type="Proteomes" id="UP001212189"/>
    </source>
</evidence>
<reference evidence="1 2" key="1">
    <citation type="submission" date="2022-12" db="EMBL/GenBank/DDBJ databases">
        <title>Coexistence and Characterization of a Novel Tigecycline Resistance gene tet(X) variant and blaNDM-1 in a Pseudomonas caeni Isolate of Chicken Origin.</title>
        <authorList>
            <person name="Lu X."/>
            <person name="Zhang L."/>
            <person name="Li R."/>
            <person name="Wang Z."/>
        </authorList>
    </citation>
    <scope>NUCLEOTIDE SEQUENCE [LARGE SCALE GENOMIC DNA]</scope>
    <source>
        <strain evidence="1 2">CE14</strain>
    </source>
</reference>
<sequence>MQIPAAAIVHSGDGEGDDLLAELLAGCQQQGWRVRGLTTQQGKDPHGVLPMTLRDLDTGETFVISQYLGRNSRGCNLDMGGLAEAGKVLRQALHEAPDLVFVNRFGYSEAQGRGLNQEFAQLISSGIPVLTLVSEKYLDSWQSFSAGMAQTLPLERKAIEYWLATIEPKTLKRVAPK</sequence>
<accession>A0AAE9VQH5</accession>
<keyword evidence="2" id="KW-1185">Reference proteome</keyword>
<evidence type="ECO:0000313" key="1">
    <source>
        <dbReference type="EMBL" id="WBE24485.1"/>
    </source>
</evidence>
<dbReference type="KEGG" id="dce:O6P33_08870"/>
<proteinExistence type="predicted"/>
<name>A0AAE9VQH5_9GAMM</name>
<dbReference type="Proteomes" id="UP001212189">
    <property type="component" value="Chromosome"/>
</dbReference>
<dbReference type="RefSeq" id="WP_269817429.1">
    <property type="nucleotide sequence ID" value="NZ_CP114976.1"/>
</dbReference>
<organism evidence="1 2">
    <name type="scientific">Denitrificimonas caeni</name>
    <dbReference type="NCBI Taxonomy" id="521720"/>
    <lineage>
        <taxon>Bacteria</taxon>
        <taxon>Pseudomonadati</taxon>
        <taxon>Pseudomonadota</taxon>
        <taxon>Gammaproteobacteria</taxon>
        <taxon>Pseudomonadales</taxon>
        <taxon>Pseudomonadaceae</taxon>
        <taxon>Denitrificimonas</taxon>
    </lineage>
</organism>
<protein>
    <submittedName>
        <fullName evidence="1">DUF2478 domain-containing protein</fullName>
    </submittedName>
</protein>
<dbReference type="AlphaFoldDB" id="A0AAE9VQH5"/>